<accession>W2RJS2</accession>
<dbReference type="RefSeq" id="XP_008721544.1">
    <property type="nucleotide sequence ID" value="XM_008723322.1"/>
</dbReference>
<dbReference type="Proteomes" id="UP000030752">
    <property type="component" value="Unassembled WGS sequence"/>
</dbReference>
<reference evidence="1 2" key="1">
    <citation type="submission" date="2013-03" db="EMBL/GenBank/DDBJ databases">
        <title>The Genome Sequence of Phialophora europaea CBS 101466.</title>
        <authorList>
            <consortium name="The Broad Institute Genomics Platform"/>
            <person name="Cuomo C."/>
            <person name="de Hoog S."/>
            <person name="Gorbushina A."/>
            <person name="Walker B."/>
            <person name="Young S.K."/>
            <person name="Zeng Q."/>
            <person name="Gargeya S."/>
            <person name="Fitzgerald M."/>
            <person name="Haas B."/>
            <person name="Abouelleil A."/>
            <person name="Allen A.W."/>
            <person name="Alvarado L."/>
            <person name="Arachchi H.M."/>
            <person name="Berlin A.M."/>
            <person name="Chapman S.B."/>
            <person name="Gainer-Dewar J."/>
            <person name="Goldberg J."/>
            <person name="Griggs A."/>
            <person name="Gujja S."/>
            <person name="Hansen M."/>
            <person name="Howarth C."/>
            <person name="Imamovic A."/>
            <person name="Ireland A."/>
            <person name="Larimer J."/>
            <person name="McCowan C."/>
            <person name="Murphy C."/>
            <person name="Pearson M."/>
            <person name="Poon T.W."/>
            <person name="Priest M."/>
            <person name="Roberts A."/>
            <person name="Saif S."/>
            <person name="Shea T."/>
            <person name="Sisk P."/>
            <person name="Sykes S."/>
            <person name="Wortman J."/>
            <person name="Nusbaum C."/>
            <person name="Birren B."/>
        </authorList>
    </citation>
    <scope>NUCLEOTIDE SEQUENCE [LARGE SCALE GENOMIC DNA]</scope>
    <source>
        <strain evidence="1 2">CBS 101466</strain>
    </source>
</reference>
<dbReference type="VEuPathDB" id="FungiDB:HMPREF1541_09004"/>
<gene>
    <name evidence="1" type="ORF">HMPREF1541_09004</name>
</gene>
<dbReference type="HOGENOM" id="CLU_3143030_0_0_1"/>
<evidence type="ECO:0000313" key="1">
    <source>
        <dbReference type="EMBL" id="ETN36726.1"/>
    </source>
</evidence>
<sequence length="49" mass="5631">MVRTSHSHCMWRGDYLTGPTNTDSTSSFLSRYAQGSRSEYRCVDLNTRV</sequence>
<proteinExistence type="predicted"/>
<dbReference type="AlphaFoldDB" id="W2RJS2"/>
<protein>
    <submittedName>
        <fullName evidence="1">Uncharacterized protein</fullName>
    </submittedName>
</protein>
<dbReference type="EMBL" id="KB822725">
    <property type="protein sequence ID" value="ETN36726.1"/>
    <property type="molecule type" value="Genomic_DNA"/>
</dbReference>
<dbReference type="InParanoid" id="W2RJS2"/>
<dbReference type="GeneID" id="19976343"/>
<evidence type="ECO:0000313" key="2">
    <source>
        <dbReference type="Proteomes" id="UP000030752"/>
    </source>
</evidence>
<keyword evidence="2" id="KW-1185">Reference proteome</keyword>
<name>W2RJS2_CYPE1</name>
<organism evidence="1 2">
    <name type="scientific">Cyphellophora europaea (strain CBS 101466)</name>
    <name type="common">Phialophora europaea</name>
    <dbReference type="NCBI Taxonomy" id="1220924"/>
    <lineage>
        <taxon>Eukaryota</taxon>
        <taxon>Fungi</taxon>
        <taxon>Dikarya</taxon>
        <taxon>Ascomycota</taxon>
        <taxon>Pezizomycotina</taxon>
        <taxon>Eurotiomycetes</taxon>
        <taxon>Chaetothyriomycetidae</taxon>
        <taxon>Chaetothyriales</taxon>
        <taxon>Cyphellophoraceae</taxon>
        <taxon>Cyphellophora</taxon>
    </lineage>
</organism>